<evidence type="ECO:0000256" key="1">
    <source>
        <dbReference type="SAM" id="SignalP"/>
    </source>
</evidence>
<name>A0A267EHZ3_9PLAT</name>
<dbReference type="SUPFAM" id="SSF53300">
    <property type="entry name" value="vWA-like"/>
    <property type="match status" value="1"/>
</dbReference>
<dbReference type="CDD" id="cd01450">
    <property type="entry name" value="vWFA_subfamily_ECM"/>
    <property type="match status" value="1"/>
</dbReference>
<dbReference type="PANTHER" id="PTHR24020:SF84">
    <property type="entry name" value="VWFA DOMAIN-CONTAINING PROTEIN"/>
    <property type="match status" value="1"/>
</dbReference>
<dbReference type="PROSITE" id="PS50234">
    <property type="entry name" value="VWFA"/>
    <property type="match status" value="1"/>
</dbReference>
<protein>
    <recommendedName>
        <fullName evidence="2">VWFA domain-containing protein</fullName>
    </recommendedName>
</protein>
<evidence type="ECO:0000313" key="3">
    <source>
        <dbReference type="EMBL" id="PAA60469.1"/>
    </source>
</evidence>
<evidence type="ECO:0000259" key="2">
    <source>
        <dbReference type="PROSITE" id="PS50234"/>
    </source>
</evidence>
<dbReference type="InterPro" id="IPR002035">
    <property type="entry name" value="VWF_A"/>
</dbReference>
<dbReference type="OrthoDB" id="6132182at2759"/>
<dbReference type="Pfam" id="PF00092">
    <property type="entry name" value="VWA"/>
    <property type="match status" value="1"/>
</dbReference>
<feature type="signal peptide" evidence="1">
    <location>
        <begin position="1"/>
        <end position="23"/>
    </location>
</feature>
<keyword evidence="4" id="KW-1185">Reference proteome</keyword>
<evidence type="ECO:0000313" key="4">
    <source>
        <dbReference type="Proteomes" id="UP000215902"/>
    </source>
</evidence>
<comment type="caution">
    <text evidence="3">The sequence shown here is derived from an EMBL/GenBank/DDBJ whole genome shotgun (WGS) entry which is preliminary data.</text>
</comment>
<dbReference type="SMART" id="SM00327">
    <property type="entry name" value="VWA"/>
    <property type="match status" value="1"/>
</dbReference>
<feature type="chain" id="PRO_5012854214" description="VWFA domain-containing protein" evidence="1">
    <location>
        <begin position="24"/>
        <end position="545"/>
    </location>
</feature>
<keyword evidence="1" id="KW-0732">Signal</keyword>
<dbReference type="PRINTS" id="PR00453">
    <property type="entry name" value="VWFADOMAIN"/>
</dbReference>
<reference evidence="3 4" key="1">
    <citation type="submission" date="2017-06" db="EMBL/GenBank/DDBJ databases">
        <title>A platform for efficient transgenesis in Macrostomum lignano, a flatworm model organism for stem cell research.</title>
        <authorList>
            <person name="Berezikov E."/>
        </authorList>
    </citation>
    <scope>NUCLEOTIDE SEQUENCE [LARGE SCALE GENOMIC DNA]</scope>
    <source>
        <strain evidence="3">DV1</strain>
        <tissue evidence="3">Whole organism</tissue>
    </source>
</reference>
<dbReference type="InterPro" id="IPR036465">
    <property type="entry name" value="vWFA_dom_sf"/>
</dbReference>
<dbReference type="EMBL" id="NIVC01002150">
    <property type="protein sequence ID" value="PAA60469.1"/>
    <property type="molecule type" value="Genomic_DNA"/>
</dbReference>
<dbReference type="PANTHER" id="PTHR24020">
    <property type="entry name" value="COLLAGEN ALPHA"/>
    <property type="match status" value="1"/>
</dbReference>
<dbReference type="Proteomes" id="UP000215902">
    <property type="component" value="Unassembled WGS sequence"/>
</dbReference>
<dbReference type="STRING" id="282301.A0A267EHZ3"/>
<dbReference type="Gene3D" id="3.40.50.410">
    <property type="entry name" value="von Willebrand factor, type A domain"/>
    <property type="match status" value="1"/>
</dbReference>
<accession>A0A267EHZ3</accession>
<feature type="domain" description="VWFA" evidence="2">
    <location>
        <begin position="191"/>
        <end position="363"/>
    </location>
</feature>
<dbReference type="AlphaFoldDB" id="A0A267EHZ3"/>
<sequence length="545" mass="58145">MVRWVPILALLCAILHAMRPVTAAVDQTLQPKAKGADVVRATVRKIRNSCIFPNDLGFLLRVAYVESKFGLNANTFRSDADGFGKGIWQLDKIGFDDTKLGSSTKRNLVKEKFGIDWTTMTYASANMNVPLYNALAARLLLSRKPAAIPSGIEAQAKYWKTYYNSGAGKGSVDKFISDVKSIQPCSTVGADLLFILDASGSIGSSNFQLMKQVLIAVANKLTIGPAATQVAVITFSSRINEKIEFGQHSTLSSLTSAIKALSYTSGGTNTNLALDLVGSTFQSARPLREGFPRLLIVLTDGESNNPEATRLAANRLNAYSWLERYAVGMESDVNHDELETIASCSHVYIIKSVSEITGLTDDLYELACQSSVALPTVNAGFATMSGTLPPGTPRNVRDTAVSRAIGRTYALQVTSGWANLYVSLGMENPSSAVNDYSAEATPGRSAVVFVSSADLAASSSPLSRRKRELSSSGSNSSTAANSSIVLYLSIVPKEDSGSVTYTLEARDGDARSLYPNSNAGGPTLLHWSKLALLVGMAIGVVAVFD</sequence>
<dbReference type="InterPro" id="IPR050525">
    <property type="entry name" value="ECM_Assembly_Org"/>
</dbReference>
<gene>
    <name evidence="3" type="ORF">BOX15_Mlig019589g1</name>
</gene>
<proteinExistence type="predicted"/>
<organism evidence="3 4">
    <name type="scientific">Macrostomum lignano</name>
    <dbReference type="NCBI Taxonomy" id="282301"/>
    <lineage>
        <taxon>Eukaryota</taxon>
        <taxon>Metazoa</taxon>
        <taxon>Spiralia</taxon>
        <taxon>Lophotrochozoa</taxon>
        <taxon>Platyhelminthes</taxon>
        <taxon>Rhabditophora</taxon>
        <taxon>Macrostomorpha</taxon>
        <taxon>Macrostomida</taxon>
        <taxon>Macrostomidae</taxon>
        <taxon>Macrostomum</taxon>
    </lineage>
</organism>